<dbReference type="EMBL" id="AWSD01000045">
    <property type="protein sequence ID" value="ERH21814.1"/>
    <property type="molecule type" value="Genomic_DNA"/>
</dbReference>
<dbReference type="Proteomes" id="UP000016498">
    <property type="component" value="Unassembled WGS sequence"/>
</dbReference>
<protein>
    <submittedName>
        <fullName evidence="1">Uncharacterized protein</fullName>
    </submittedName>
</protein>
<feature type="non-terminal residue" evidence="1">
    <location>
        <position position="74"/>
    </location>
</feature>
<proteinExistence type="predicted"/>
<name>U1QIZ0_9ACTO</name>
<evidence type="ECO:0000313" key="1">
    <source>
        <dbReference type="EMBL" id="ERH21814.1"/>
    </source>
</evidence>
<accession>U1QIZ0</accession>
<gene>
    <name evidence="1" type="ORF">HMPREF1549_00453</name>
</gene>
<organism evidence="1 2">
    <name type="scientific">Actinomyces johnsonii F0510</name>
    <dbReference type="NCBI Taxonomy" id="1227262"/>
    <lineage>
        <taxon>Bacteria</taxon>
        <taxon>Bacillati</taxon>
        <taxon>Actinomycetota</taxon>
        <taxon>Actinomycetes</taxon>
        <taxon>Actinomycetales</taxon>
        <taxon>Actinomycetaceae</taxon>
        <taxon>Actinomyces</taxon>
    </lineage>
</organism>
<dbReference type="HOGENOM" id="CLU_2693315_0_0_11"/>
<sequence length="74" mass="8593">MIIDANNFLLESNKRWPGSRILRWREYERDTDVDIIINPDDMAVTVSHFRDNKLISADGALDFEEAADIAAWVR</sequence>
<evidence type="ECO:0000313" key="2">
    <source>
        <dbReference type="Proteomes" id="UP000016498"/>
    </source>
</evidence>
<dbReference type="AlphaFoldDB" id="U1QIZ0"/>
<reference evidence="1 2" key="1">
    <citation type="submission" date="2013-06" db="EMBL/GenBank/DDBJ databases">
        <authorList>
            <person name="Weinstock G."/>
            <person name="Sodergren E."/>
            <person name="Lobos E.A."/>
            <person name="Fulton L."/>
            <person name="Fulton R."/>
            <person name="Courtney L."/>
            <person name="Fronick C."/>
            <person name="O'Laughlin M."/>
            <person name="Godfrey J."/>
            <person name="Wilson R.M."/>
            <person name="Miner T."/>
            <person name="Farmer C."/>
            <person name="Delehaunty K."/>
            <person name="Cordes M."/>
            <person name="Minx P."/>
            <person name="Tomlinson C."/>
            <person name="Chen J."/>
            <person name="Wollam A."/>
            <person name="Pepin K.H."/>
            <person name="Bhonagiri V."/>
            <person name="Zhang X."/>
            <person name="Warren W."/>
            <person name="Mitreva M."/>
            <person name="Mardis E.R."/>
            <person name="Wilson R.K."/>
        </authorList>
    </citation>
    <scope>NUCLEOTIDE SEQUENCE [LARGE SCALE GENOMIC DNA]</scope>
    <source>
        <strain evidence="1 2">F0510</strain>
    </source>
</reference>
<comment type="caution">
    <text evidence="1">The sequence shown here is derived from an EMBL/GenBank/DDBJ whole genome shotgun (WGS) entry which is preliminary data.</text>
</comment>